<keyword evidence="7" id="KW-0968">Cytoplasmic vesicle</keyword>
<evidence type="ECO:0000313" key="10">
    <source>
        <dbReference type="Proteomes" id="UP000694424"/>
    </source>
</evidence>
<dbReference type="Ensembl" id="ENSAOWT00000003640.1">
    <property type="protein sequence ID" value="ENSAOWP00000003190.1"/>
    <property type="gene ID" value="ENSAOWG00000002253.1"/>
</dbReference>
<dbReference type="SMART" id="SM00312">
    <property type="entry name" value="PX"/>
    <property type="match status" value="1"/>
</dbReference>
<keyword evidence="3" id="KW-0813">Transport</keyword>
<evidence type="ECO:0000256" key="5">
    <source>
        <dbReference type="ARBA" id="ARBA00023121"/>
    </source>
</evidence>
<dbReference type="Gene3D" id="3.30.1520.10">
    <property type="entry name" value="Phox-like domain"/>
    <property type="match status" value="1"/>
</dbReference>
<dbReference type="CDD" id="cd06880">
    <property type="entry name" value="PX_SNX22"/>
    <property type="match status" value="1"/>
</dbReference>
<comment type="subcellular location">
    <subcellularLocation>
        <location evidence="1">Cytoplasmic vesicle membrane</location>
        <topology evidence="1">Peripheral membrane protein</topology>
        <orientation evidence="1">Cytoplasmic side</orientation>
    </subcellularLocation>
</comment>
<evidence type="ECO:0000256" key="2">
    <source>
        <dbReference type="ARBA" id="ARBA00010883"/>
    </source>
</evidence>
<reference evidence="9" key="2">
    <citation type="submission" date="2025-09" db="UniProtKB">
        <authorList>
            <consortium name="Ensembl"/>
        </authorList>
    </citation>
    <scope>IDENTIFICATION</scope>
</reference>
<keyword evidence="5" id="KW-0446">Lipid-binding</keyword>
<dbReference type="GO" id="GO:0015031">
    <property type="term" value="P:protein transport"/>
    <property type="evidence" value="ECO:0007669"/>
    <property type="project" value="UniProtKB-KW"/>
</dbReference>
<dbReference type="PANTHER" id="PTHR15813">
    <property type="entry name" value="SORTING NEXIN-22 AND 24"/>
    <property type="match status" value="1"/>
</dbReference>
<organism evidence="9 10">
    <name type="scientific">Apteryx owenii</name>
    <name type="common">Little spotted kiwi</name>
    <dbReference type="NCBI Taxonomy" id="8824"/>
    <lineage>
        <taxon>Eukaryota</taxon>
        <taxon>Metazoa</taxon>
        <taxon>Chordata</taxon>
        <taxon>Craniata</taxon>
        <taxon>Vertebrata</taxon>
        <taxon>Euteleostomi</taxon>
        <taxon>Archelosauria</taxon>
        <taxon>Archosauria</taxon>
        <taxon>Dinosauria</taxon>
        <taxon>Saurischia</taxon>
        <taxon>Theropoda</taxon>
        <taxon>Coelurosauria</taxon>
        <taxon>Aves</taxon>
        <taxon>Palaeognathae</taxon>
        <taxon>Apterygiformes</taxon>
        <taxon>Apterygidae</taxon>
        <taxon>Apteryx</taxon>
    </lineage>
</organism>
<keyword evidence="10" id="KW-1185">Reference proteome</keyword>
<dbReference type="InterPro" id="IPR052467">
    <property type="entry name" value="Sorting_nexin_PX-domain"/>
</dbReference>
<dbReference type="Pfam" id="PF00787">
    <property type="entry name" value="PX"/>
    <property type="match status" value="1"/>
</dbReference>
<dbReference type="GO" id="GO:1901981">
    <property type="term" value="F:phosphatidylinositol phosphate binding"/>
    <property type="evidence" value="ECO:0007669"/>
    <property type="project" value="TreeGrafter"/>
</dbReference>
<evidence type="ECO:0000256" key="1">
    <source>
        <dbReference type="ARBA" id="ARBA00004180"/>
    </source>
</evidence>
<protein>
    <submittedName>
        <fullName evidence="9">Sorting nexin 22</fullName>
    </submittedName>
</protein>
<comment type="similarity">
    <text evidence="2">Belongs to the sorting nexin family.</text>
</comment>
<dbReference type="SUPFAM" id="SSF64268">
    <property type="entry name" value="PX domain"/>
    <property type="match status" value="1"/>
</dbReference>
<dbReference type="Proteomes" id="UP000694424">
    <property type="component" value="Unplaced"/>
</dbReference>
<dbReference type="PANTHER" id="PTHR15813:SF8">
    <property type="entry name" value="SORTING NEXIN-22"/>
    <property type="match status" value="1"/>
</dbReference>
<proteinExistence type="inferred from homology"/>
<evidence type="ECO:0000256" key="4">
    <source>
        <dbReference type="ARBA" id="ARBA00022927"/>
    </source>
</evidence>
<name>A0A8B9P292_APTOW</name>
<dbReference type="PROSITE" id="PS50195">
    <property type="entry name" value="PX"/>
    <property type="match status" value="1"/>
</dbReference>
<reference evidence="9" key="1">
    <citation type="submission" date="2025-08" db="UniProtKB">
        <authorList>
            <consortium name="Ensembl"/>
        </authorList>
    </citation>
    <scope>IDENTIFICATION</scope>
</reference>
<dbReference type="InterPro" id="IPR036871">
    <property type="entry name" value="PX_dom_sf"/>
</dbReference>
<dbReference type="AlphaFoldDB" id="A0A8B9P292"/>
<feature type="domain" description="PX" evidence="8">
    <location>
        <begin position="1"/>
        <end position="102"/>
    </location>
</feature>
<keyword evidence="4" id="KW-0653">Protein transport</keyword>
<evidence type="ECO:0000256" key="7">
    <source>
        <dbReference type="ARBA" id="ARBA00023329"/>
    </source>
</evidence>
<evidence type="ECO:0000256" key="3">
    <source>
        <dbReference type="ARBA" id="ARBA00022448"/>
    </source>
</evidence>
<accession>A0A8B9P292</accession>
<evidence type="ECO:0000313" key="9">
    <source>
        <dbReference type="Ensembl" id="ENSAOWP00000003190.1"/>
    </source>
</evidence>
<sequence>GPTCPQDLGVSPSALERGVEVLCNGRRHTVAKRYSEFQALHKRIKKTCKVPDFPPRRVPNWMPKVLEQRRQGLELYIRGVLYHNEELPQEVLDFLKVRHFQQDPKATSLAPGCLPSQRPVLSFCRDPYVRPPATGKERDHELQPHVPLVAGQGRCDEFVSPEACSSFAFRMSLGARALQGPTLWEQLTVPPAGVVWPKPRAKQRRGKKSALASACSARAQPFPFALQTCFLIRS</sequence>
<dbReference type="GO" id="GO:0030659">
    <property type="term" value="C:cytoplasmic vesicle membrane"/>
    <property type="evidence" value="ECO:0007669"/>
    <property type="project" value="UniProtKB-SubCell"/>
</dbReference>
<evidence type="ECO:0000256" key="6">
    <source>
        <dbReference type="ARBA" id="ARBA00023136"/>
    </source>
</evidence>
<dbReference type="InterPro" id="IPR001683">
    <property type="entry name" value="PX_dom"/>
</dbReference>
<evidence type="ECO:0000259" key="8">
    <source>
        <dbReference type="PROSITE" id="PS50195"/>
    </source>
</evidence>
<keyword evidence="6" id="KW-0472">Membrane</keyword>